<dbReference type="EMBL" id="JAUEIF010000018">
    <property type="protein sequence ID" value="MDN0026381.1"/>
    <property type="molecule type" value="Genomic_DNA"/>
</dbReference>
<evidence type="ECO:0000313" key="3">
    <source>
        <dbReference type="EMBL" id="MDN0023807.1"/>
    </source>
</evidence>
<evidence type="ECO:0000256" key="1">
    <source>
        <dbReference type="SAM" id="SignalP"/>
    </source>
</evidence>
<evidence type="ECO:0000313" key="5">
    <source>
        <dbReference type="Proteomes" id="UP001167831"/>
    </source>
</evidence>
<organism evidence="4 6">
    <name type="scientific">Leyella lascolaii</name>
    <dbReference type="NCBI Taxonomy" id="1776379"/>
    <lineage>
        <taxon>Bacteria</taxon>
        <taxon>Pseudomonadati</taxon>
        <taxon>Bacteroidota</taxon>
        <taxon>Bacteroidia</taxon>
        <taxon>Bacteroidales</taxon>
        <taxon>Prevotellaceae</taxon>
        <taxon>Leyella</taxon>
    </lineage>
</organism>
<gene>
    <name evidence="3" type="ORF">QVN81_12395</name>
    <name evidence="4" type="ORF">QVN84_12770</name>
</gene>
<dbReference type="PROSITE" id="PS51257">
    <property type="entry name" value="PROKAR_LIPOPROTEIN"/>
    <property type="match status" value="1"/>
</dbReference>
<evidence type="ECO:0000259" key="2">
    <source>
        <dbReference type="Pfam" id="PF11396"/>
    </source>
</evidence>
<dbReference type="AlphaFoldDB" id="A0AAW7JZE4"/>
<sequence length="447" mass="50922">MKGRFTILTLMMAMFIMLSCDNNDSFDDGRLSESQVPKAVLAEFDEKYPDATNVTWAKKYNSYAVASFTTNGQKAAAKDHTAWFEWGTGKWNMTEIEMPYAMIPDAVKTAFEASDYSKSPWVTDDEVDYLQRPGNAEALYVIQVEKKESGVETEMDLYYTADGILVKEIADVEKDNDYHDYLPQTPSDAISAWLTQNYPGARMVDIEREHNSTEIEFVYGGLKYEAVFDSSGQWVYTKTDLGRNYARLVPEVVLSALTGKYTTGEWRVDDAEEFLSATNHYYCFELERIRSAWDDETDVYISADGTFIDRPQNPDISGGEGGKVPVAEDLLTFIEQKYNGAVVIGKEYDDGLLEIKIKHDGLIKEVKFNGRSEWVETEYDLYSYDALPQAVRATLEADKDFRKVNMEMEVKEKPSDTIYTIEIETARMEVQYVINAAGTLLHKEYDD</sequence>
<feature type="domain" description="Putative beta-lactamase-inhibitor-like PepSY-like" evidence="2">
    <location>
        <begin position="360"/>
        <end position="432"/>
    </location>
</feature>
<keyword evidence="1" id="KW-0732">Signal</keyword>
<feature type="signal peptide" evidence="1">
    <location>
        <begin position="1"/>
        <end position="22"/>
    </location>
</feature>
<dbReference type="RefSeq" id="WP_289826246.1">
    <property type="nucleotide sequence ID" value="NZ_JAUEIE010000020.1"/>
</dbReference>
<feature type="domain" description="Putative beta-lactamase-inhibitor-like PepSY-like" evidence="2">
    <location>
        <begin position="213"/>
        <end position="308"/>
    </location>
</feature>
<reference evidence="4" key="2">
    <citation type="submission" date="2023-08" db="EMBL/GenBank/DDBJ databases">
        <title>Identification and characterization of horizontal gene transfer across gut microbiota members of farm animals based on homology search.</title>
        <authorList>
            <person name="Schwarzerova J."/>
            <person name="Nykrynova M."/>
            <person name="Jureckova K."/>
            <person name="Cejkova D."/>
            <person name="Rychlik I."/>
        </authorList>
    </citation>
    <scope>NUCLEOTIDE SEQUENCE</scope>
    <source>
        <strain evidence="4">ET15</strain>
        <strain evidence="3">ET37</strain>
    </source>
</reference>
<keyword evidence="5" id="KW-1185">Reference proteome</keyword>
<dbReference type="Pfam" id="PF11396">
    <property type="entry name" value="PepSY_like"/>
    <property type="match status" value="4"/>
</dbReference>
<evidence type="ECO:0000313" key="4">
    <source>
        <dbReference type="EMBL" id="MDN0026381.1"/>
    </source>
</evidence>
<feature type="domain" description="Putative beta-lactamase-inhibitor-like PepSY-like" evidence="2">
    <location>
        <begin position="71"/>
        <end position="166"/>
    </location>
</feature>
<accession>A0AAW7JZE4</accession>
<dbReference type="EMBL" id="JAUEIE010000020">
    <property type="protein sequence ID" value="MDN0023807.1"/>
    <property type="molecule type" value="Genomic_DNA"/>
</dbReference>
<dbReference type="Proteomes" id="UP001168478">
    <property type="component" value="Unassembled WGS sequence"/>
</dbReference>
<evidence type="ECO:0000313" key="6">
    <source>
        <dbReference type="Proteomes" id="UP001168478"/>
    </source>
</evidence>
<dbReference type="SUPFAM" id="SSF160574">
    <property type="entry name" value="BT0923-like"/>
    <property type="match status" value="3"/>
</dbReference>
<dbReference type="Proteomes" id="UP001167831">
    <property type="component" value="Unassembled WGS sequence"/>
</dbReference>
<reference evidence="4" key="1">
    <citation type="submission" date="2023-06" db="EMBL/GenBank/DDBJ databases">
        <authorList>
            <person name="Zeman M."/>
            <person name="Kubasova T."/>
            <person name="Jahodarova E."/>
            <person name="Nykrynova M."/>
            <person name="Rychlik I."/>
        </authorList>
    </citation>
    <scope>NUCLEOTIDE SEQUENCE</scope>
    <source>
        <strain evidence="4">ET15</strain>
        <strain evidence="3">ET37</strain>
    </source>
</reference>
<proteinExistence type="predicted"/>
<feature type="chain" id="PRO_5043812618" evidence="1">
    <location>
        <begin position="23"/>
        <end position="447"/>
    </location>
</feature>
<comment type="caution">
    <text evidence="4">The sequence shown here is derived from an EMBL/GenBank/DDBJ whole genome shotgun (WGS) entry which is preliminary data.</text>
</comment>
<protein>
    <submittedName>
        <fullName evidence="4">PepSY-like domain-containing protein</fullName>
    </submittedName>
</protein>
<name>A0AAW7JZE4_9BACT</name>
<feature type="domain" description="Putative beta-lactamase-inhibitor-like PepSY-like" evidence="2">
    <location>
        <begin position="30"/>
        <end position="64"/>
    </location>
</feature>
<dbReference type="Gene3D" id="3.10.450.360">
    <property type="match status" value="3"/>
</dbReference>
<dbReference type="InterPro" id="IPR021533">
    <property type="entry name" value="PepSY-like"/>
</dbReference>